<feature type="region of interest" description="Disordered" evidence="11">
    <location>
        <begin position="32"/>
        <end position="63"/>
    </location>
</feature>
<feature type="compositionally biased region" description="Low complexity" evidence="11">
    <location>
        <begin position="280"/>
        <end position="289"/>
    </location>
</feature>
<evidence type="ECO:0000256" key="6">
    <source>
        <dbReference type="ARBA" id="ARBA00022777"/>
    </source>
</evidence>
<comment type="caution">
    <text evidence="13">The sequence shown here is derived from an EMBL/GenBank/DDBJ whole genome shotgun (WGS) entry which is preliminary data.</text>
</comment>
<dbReference type="FunFam" id="3.30.200.20:FF:000329">
    <property type="entry name" value="PAS domain-containing protein tyrosine kinase"/>
    <property type="match status" value="1"/>
</dbReference>
<dbReference type="PROSITE" id="PS00108">
    <property type="entry name" value="PROTEIN_KINASE_ST"/>
    <property type="match status" value="1"/>
</dbReference>
<reference evidence="13 14" key="1">
    <citation type="journal article" date="2020" name="Nat. Food">
        <title>A phased Vanilla planifolia genome enables genetic improvement of flavour and production.</title>
        <authorList>
            <person name="Hasing T."/>
            <person name="Tang H."/>
            <person name="Brym M."/>
            <person name="Khazi F."/>
            <person name="Huang T."/>
            <person name="Chambers A.H."/>
        </authorList>
    </citation>
    <scope>NUCLEOTIDE SEQUENCE [LARGE SCALE GENOMIC DNA]</scope>
    <source>
        <tissue evidence="13">Leaf</tissue>
    </source>
</reference>
<sequence length="608" mass="68313">MEAPAEELLKKIQDLEIGHAILKQEMSKLIPTVRGEGSAERRRSQSVSPQRTSPAASAVRRRSGEISKNWKVKNKEINMETSQGSILSYNVLGVTWTLDSSRNRSAEQLYGYSASEVLGHKGYKESAPRIRSNENGMNREGGSVDSHQYDHDVAQSDHREDALSSGASTPRGDVMPSPFGLPSSTVMDEKFPSKASKSGHNEAEGKPGFQKILSSKAEAWITKKRLWPWKGSEHDATDSKNRHACPSLQNDQEGDVNLSKASECCGKHEETNWPGNNEPSGSLSSFNVGSTSSVSSSGSTSSSVQHKLDVETDCLDYEILWEDLTIGEQIGQGSCGTVYHALWHGSDVAVKVFSKQEYSDEVILSFRQEVSLMKKLRHPNILLFMGAVFSQQRLCIITEFLPRGSLFRLLQRNTTKLDWRKRVHMALDIARGMNYLHHCNPPIIHRDLKSSNLLVDKNWTVKVGDFGLSRLKHETYLTTKTGKGTPQWMAPVLRNEPSDEKSDVYSYGVILWELVTEKIPWDNLNSMQVIGAVGFMNQRLELPNDCDPRWASIVESCWQIDPQYRPSFLELLERLKDLLRHYAFQAHMQRSAHSETPQSIAAREKAEE</sequence>
<dbReference type="AlphaFoldDB" id="A0A835QDQ6"/>
<evidence type="ECO:0000256" key="5">
    <source>
        <dbReference type="ARBA" id="ARBA00022741"/>
    </source>
</evidence>
<dbReference type="Gene3D" id="1.10.510.10">
    <property type="entry name" value="Transferase(Phosphotransferase) domain 1"/>
    <property type="match status" value="1"/>
</dbReference>
<feature type="compositionally biased region" description="Basic and acidic residues" evidence="11">
    <location>
        <begin position="147"/>
        <end position="162"/>
    </location>
</feature>
<feature type="compositionally biased region" description="Basic and acidic residues" evidence="11">
    <location>
        <begin position="231"/>
        <end position="241"/>
    </location>
</feature>
<evidence type="ECO:0000256" key="2">
    <source>
        <dbReference type="ARBA" id="ARBA00012513"/>
    </source>
</evidence>
<evidence type="ECO:0000256" key="8">
    <source>
        <dbReference type="ARBA" id="ARBA00023136"/>
    </source>
</evidence>
<keyword evidence="4" id="KW-0808">Transferase</keyword>
<evidence type="ECO:0000256" key="3">
    <source>
        <dbReference type="ARBA" id="ARBA00022527"/>
    </source>
</evidence>
<dbReference type="EC" id="2.7.11.1" evidence="2"/>
<evidence type="ECO:0000259" key="12">
    <source>
        <dbReference type="PROSITE" id="PS50011"/>
    </source>
</evidence>
<name>A0A835QDQ6_VANPL</name>
<dbReference type="GO" id="GO:0005524">
    <property type="term" value="F:ATP binding"/>
    <property type="evidence" value="ECO:0007669"/>
    <property type="project" value="UniProtKB-KW"/>
</dbReference>
<dbReference type="PANTHER" id="PTHR44329:SF47">
    <property type="entry name" value="SERINE_THREONINE-PROTEIN KINASE ROCO5-RELATED"/>
    <property type="match status" value="1"/>
</dbReference>
<evidence type="ECO:0000256" key="4">
    <source>
        <dbReference type="ARBA" id="ARBA00022679"/>
    </source>
</evidence>
<comment type="catalytic activity">
    <reaction evidence="10">
        <text>L-seryl-[protein] + ATP = O-phospho-L-seryl-[protein] + ADP + H(+)</text>
        <dbReference type="Rhea" id="RHEA:17989"/>
        <dbReference type="Rhea" id="RHEA-COMP:9863"/>
        <dbReference type="Rhea" id="RHEA-COMP:11604"/>
        <dbReference type="ChEBI" id="CHEBI:15378"/>
        <dbReference type="ChEBI" id="CHEBI:29999"/>
        <dbReference type="ChEBI" id="CHEBI:30616"/>
        <dbReference type="ChEBI" id="CHEBI:83421"/>
        <dbReference type="ChEBI" id="CHEBI:456216"/>
        <dbReference type="EC" id="2.7.11.1"/>
    </reaction>
</comment>
<evidence type="ECO:0000256" key="9">
    <source>
        <dbReference type="ARBA" id="ARBA00047899"/>
    </source>
</evidence>
<protein>
    <recommendedName>
        <fullName evidence="2">non-specific serine/threonine protein kinase</fullName>
        <ecNumber evidence="2">2.7.11.1</ecNumber>
    </recommendedName>
</protein>
<keyword evidence="7" id="KW-0067">ATP-binding</keyword>
<dbReference type="InterPro" id="IPR000719">
    <property type="entry name" value="Prot_kinase_dom"/>
</dbReference>
<dbReference type="FunFam" id="1.10.510.10:FF:000476">
    <property type="entry name" value="PAS domain-containing protein tyrosine kinase family protein"/>
    <property type="match status" value="1"/>
</dbReference>
<dbReference type="InterPro" id="IPR051681">
    <property type="entry name" value="Ser/Thr_Kinases-Pseudokinases"/>
</dbReference>
<gene>
    <name evidence="13" type="ORF">HPP92_017254</name>
</gene>
<keyword evidence="8" id="KW-0472">Membrane</keyword>
<feature type="compositionally biased region" description="Basic and acidic residues" evidence="11">
    <location>
        <begin position="123"/>
        <end position="132"/>
    </location>
</feature>
<dbReference type="PANTHER" id="PTHR44329">
    <property type="entry name" value="SERINE/THREONINE-PROTEIN KINASE TNNI3K-RELATED"/>
    <property type="match status" value="1"/>
</dbReference>
<dbReference type="CDD" id="cd13999">
    <property type="entry name" value="STKc_MAP3K-like"/>
    <property type="match status" value="1"/>
</dbReference>
<comment type="catalytic activity">
    <reaction evidence="9">
        <text>L-threonyl-[protein] + ATP = O-phospho-L-threonyl-[protein] + ADP + H(+)</text>
        <dbReference type="Rhea" id="RHEA:46608"/>
        <dbReference type="Rhea" id="RHEA-COMP:11060"/>
        <dbReference type="Rhea" id="RHEA-COMP:11605"/>
        <dbReference type="ChEBI" id="CHEBI:15378"/>
        <dbReference type="ChEBI" id="CHEBI:30013"/>
        <dbReference type="ChEBI" id="CHEBI:30616"/>
        <dbReference type="ChEBI" id="CHEBI:61977"/>
        <dbReference type="ChEBI" id="CHEBI:456216"/>
        <dbReference type="EC" id="2.7.11.1"/>
    </reaction>
</comment>
<accession>A0A835QDQ6</accession>
<dbReference type="PRINTS" id="PR00109">
    <property type="entry name" value="TYRKINASE"/>
</dbReference>
<feature type="domain" description="Protein kinase" evidence="12">
    <location>
        <begin position="324"/>
        <end position="584"/>
    </location>
</feature>
<dbReference type="Proteomes" id="UP000636800">
    <property type="component" value="Unassembled WGS sequence"/>
</dbReference>
<proteinExistence type="predicted"/>
<dbReference type="SMART" id="SM00220">
    <property type="entry name" value="S_TKc"/>
    <property type="match status" value="1"/>
</dbReference>
<comment type="subcellular location">
    <subcellularLocation>
        <location evidence="1">Membrane</location>
    </subcellularLocation>
</comment>
<organism evidence="13 14">
    <name type="scientific">Vanilla planifolia</name>
    <name type="common">Vanilla</name>
    <dbReference type="NCBI Taxonomy" id="51239"/>
    <lineage>
        <taxon>Eukaryota</taxon>
        <taxon>Viridiplantae</taxon>
        <taxon>Streptophyta</taxon>
        <taxon>Embryophyta</taxon>
        <taxon>Tracheophyta</taxon>
        <taxon>Spermatophyta</taxon>
        <taxon>Magnoliopsida</taxon>
        <taxon>Liliopsida</taxon>
        <taxon>Asparagales</taxon>
        <taxon>Orchidaceae</taxon>
        <taxon>Vanilloideae</taxon>
        <taxon>Vanilleae</taxon>
        <taxon>Vanilla</taxon>
    </lineage>
</organism>
<evidence type="ECO:0000313" key="14">
    <source>
        <dbReference type="Proteomes" id="UP000636800"/>
    </source>
</evidence>
<dbReference type="PROSITE" id="PS50011">
    <property type="entry name" value="PROTEIN_KINASE_DOM"/>
    <property type="match status" value="1"/>
</dbReference>
<keyword evidence="6" id="KW-0418">Kinase</keyword>
<dbReference type="EMBL" id="JADCNL010000008">
    <property type="protein sequence ID" value="KAG0470554.1"/>
    <property type="molecule type" value="Genomic_DNA"/>
</dbReference>
<keyword evidence="5" id="KW-0547">Nucleotide-binding</keyword>
<evidence type="ECO:0000313" key="13">
    <source>
        <dbReference type="EMBL" id="KAG0470554.1"/>
    </source>
</evidence>
<dbReference type="InterPro" id="IPR001245">
    <property type="entry name" value="Ser-Thr/Tyr_kinase_cat_dom"/>
</dbReference>
<keyword evidence="3" id="KW-0723">Serine/threonine-protein kinase</keyword>
<dbReference type="GO" id="GO:0016020">
    <property type="term" value="C:membrane"/>
    <property type="evidence" value="ECO:0007669"/>
    <property type="project" value="UniProtKB-SubCell"/>
</dbReference>
<evidence type="ECO:0000256" key="1">
    <source>
        <dbReference type="ARBA" id="ARBA00004370"/>
    </source>
</evidence>
<dbReference type="InterPro" id="IPR008271">
    <property type="entry name" value="Ser/Thr_kinase_AS"/>
</dbReference>
<dbReference type="SUPFAM" id="SSF56112">
    <property type="entry name" value="Protein kinase-like (PK-like)"/>
    <property type="match status" value="1"/>
</dbReference>
<evidence type="ECO:0000256" key="10">
    <source>
        <dbReference type="ARBA" id="ARBA00048679"/>
    </source>
</evidence>
<feature type="region of interest" description="Disordered" evidence="11">
    <location>
        <begin position="231"/>
        <end position="256"/>
    </location>
</feature>
<dbReference type="Gene3D" id="3.30.200.20">
    <property type="entry name" value="Phosphorylase Kinase, domain 1"/>
    <property type="match status" value="1"/>
</dbReference>
<feature type="compositionally biased region" description="Polar residues" evidence="11">
    <location>
        <begin position="45"/>
        <end position="55"/>
    </location>
</feature>
<evidence type="ECO:0000256" key="11">
    <source>
        <dbReference type="SAM" id="MobiDB-lite"/>
    </source>
</evidence>
<dbReference type="GO" id="GO:0004674">
    <property type="term" value="F:protein serine/threonine kinase activity"/>
    <property type="evidence" value="ECO:0007669"/>
    <property type="project" value="UniProtKB-KW"/>
</dbReference>
<dbReference type="InterPro" id="IPR011009">
    <property type="entry name" value="Kinase-like_dom_sf"/>
</dbReference>
<evidence type="ECO:0000256" key="7">
    <source>
        <dbReference type="ARBA" id="ARBA00022840"/>
    </source>
</evidence>
<dbReference type="Pfam" id="PF07714">
    <property type="entry name" value="PK_Tyr_Ser-Thr"/>
    <property type="match status" value="1"/>
</dbReference>
<feature type="region of interest" description="Disordered" evidence="11">
    <location>
        <begin position="123"/>
        <end position="210"/>
    </location>
</feature>
<keyword evidence="14" id="KW-1185">Reference proteome</keyword>
<dbReference type="OrthoDB" id="2126698at2759"/>
<feature type="region of interest" description="Disordered" evidence="11">
    <location>
        <begin position="269"/>
        <end position="289"/>
    </location>
</feature>